<dbReference type="Pfam" id="PF20479">
    <property type="entry name" value="TMEM128"/>
    <property type="match status" value="1"/>
</dbReference>
<evidence type="ECO:0000313" key="3">
    <source>
        <dbReference type="EMBL" id="GAA0170116.1"/>
    </source>
</evidence>
<keyword evidence="2" id="KW-0472">Membrane</keyword>
<gene>
    <name evidence="3" type="ORF">LIER_24453</name>
</gene>
<feature type="transmembrane region" description="Helical" evidence="2">
    <location>
        <begin position="48"/>
        <end position="67"/>
    </location>
</feature>
<dbReference type="InterPro" id="IPR033579">
    <property type="entry name" value="TMEM128"/>
</dbReference>
<dbReference type="EMBL" id="BAABME010007099">
    <property type="protein sequence ID" value="GAA0170116.1"/>
    <property type="molecule type" value="Genomic_DNA"/>
</dbReference>
<evidence type="ECO:0000256" key="1">
    <source>
        <dbReference type="SAM" id="MobiDB-lite"/>
    </source>
</evidence>
<reference evidence="3 4" key="1">
    <citation type="submission" date="2024-01" db="EMBL/GenBank/DDBJ databases">
        <title>The complete chloroplast genome sequence of Lithospermum erythrorhizon: insights into the phylogenetic relationship among Boraginaceae species and the maternal lineages of purple gromwells.</title>
        <authorList>
            <person name="Okada T."/>
            <person name="Watanabe K."/>
        </authorList>
    </citation>
    <scope>NUCLEOTIDE SEQUENCE [LARGE SCALE GENOMIC DNA]</scope>
</reference>
<sequence length="187" mass="21542">MSGGTPRGGGYVRRRHSHGYSSGGEDLEDDACSRLPSQYFAVSRPRTWVEILENILWIGSSLVFIYFGDGKSNLFFILYIDDRIRRAPLHIGIFCVSLNVLYFLYISMIAWGSRKYSEKWEVSSTASLPYITILGLLSFCLFCFALWPIWNFLTLPLVFTLFMAFMIIVPYMVLGTFKQQAELLRRD</sequence>
<keyword evidence="2" id="KW-0812">Transmembrane</keyword>
<protein>
    <recommendedName>
        <fullName evidence="5">Transmembrane protein 128</fullName>
    </recommendedName>
</protein>
<name>A0AAV3R468_LITER</name>
<proteinExistence type="predicted"/>
<feature type="transmembrane region" description="Helical" evidence="2">
    <location>
        <begin position="128"/>
        <end position="150"/>
    </location>
</feature>
<organism evidence="3 4">
    <name type="scientific">Lithospermum erythrorhizon</name>
    <name type="common">Purple gromwell</name>
    <name type="synonym">Lithospermum officinale var. erythrorhizon</name>
    <dbReference type="NCBI Taxonomy" id="34254"/>
    <lineage>
        <taxon>Eukaryota</taxon>
        <taxon>Viridiplantae</taxon>
        <taxon>Streptophyta</taxon>
        <taxon>Embryophyta</taxon>
        <taxon>Tracheophyta</taxon>
        <taxon>Spermatophyta</taxon>
        <taxon>Magnoliopsida</taxon>
        <taxon>eudicotyledons</taxon>
        <taxon>Gunneridae</taxon>
        <taxon>Pentapetalae</taxon>
        <taxon>asterids</taxon>
        <taxon>lamiids</taxon>
        <taxon>Boraginales</taxon>
        <taxon>Boraginaceae</taxon>
        <taxon>Boraginoideae</taxon>
        <taxon>Lithospermeae</taxon>
        <taxon>Lithospermum</taxon>
    </lineage>
</organism>
<feature type="transmembrane region" description="Helical" evidence="2">
    <location>
        <begin position="87"/>
        <end position="107"/>
    </location>
</feature>
<comment type="caution">
    <text evidence="3">The sequence shown here is derived from an EMBL/GenBank/DDBJ whole genome shotgun (WGS) entry which is preliminary data.</text>
</comment>
<dbReference type="Proteomes" id="UP001454036">
    <property type="component" value="Unassembled WGS sequence"/>
</dbReference>
<feature type="region of interest" description="Disordered" evidence="1">
    <location>
        <begin position="1"/>
        <end position="28"/>
    </location>
</feature>
<keyword evidence="2" id="KW-1133">Transmembrane helix</keyword>
<dbReference type="AlphaFoldDB" id="A0AAV3R468"/>
<feature type="transmembrane region" description="Helical" evidence="2">
    <location>
        <begin position="156"/>
        <end position="177"/>
    </location>
</feature>
<dbReference type="PANTHER" id="PTHR31134:SF1">
    <property type="entry name" value="TRANSMEMBRANE PROTEIN 128"/>
    <property type="match status" value="1"/>
</dbReference>
<evidence type="ECO:0000313" key="4">
    <source>
        <dbReference type="Proteomes" id="UP001454036"/>
    </source>
</evidence>
<dbReference type="PANTHER" id="PTHR31134">
    <property type="entry name" value="TRANSMEMBRANE PROTEIN 128"/>
    <property type="match status" value="1"/>
</dbReference>
<feature type="compositionally biased region" description="Gly residues" evidence="1">
    <location>
        <begin position="1"/>
        <end position="11"/>
    </location>
</feature>
<accession>A0AAV3R468</accession>
<evidence type="ECO:0008006" key="5">
    <source>
        <dbReference type="Google" id="ProtNLM"/>
    </source>
</evidence>
<keyword evidence="4" id="KW-1185">Reference proteome</keyword>
<evidence type="ECO:0000256" key="2">
    <source>
        <dbReference type="SAM" id="Phobius"/>
    </source>
</evidence>